<organism evidence="1 2">
    <name type="scientific">Penicillium digitatum (strain PHI26 / CECT 20796)</name>
    <name type="common">Green mold</name>
    <dbReference type="NCBI Taxonomy" id="1170229"/>
    <lineage>
        <taxon>Eukaryota</taxon>
        <taxon>Fungi</taxon>
        <taxon>Dikarya</taxon>
        <taxon>Ascomycota</taxon>
        <taxon>Pezizomycotina</taxon>
        <taxon>Eurotiomycetes</taxon>
        <taxon>Eurotiomycetidae</taxon>
        <taxon>Eurotiales</taxon>
        <taxon>Aspergillaceae</taxon>
        <taxon>Penicillium</taxon>
    </lineage>
</organism>
<accession>K9F6R5</accession>
<sequence length="42" mass="4667">MVKACCSKFGCGRHIMKRGSKESKTLEPPRTDILRLPYGIAS</sequence>
<keyword evidence="2" id="KW-1185">Reference proteome</keyword>
<name>K9F6R5_PEND2</name>
<comment type="caution">
    <text evidence="1">The sequence shown here is derived from an EMBL/GenBank/DDBJ whole genome shotgun (WGS) entry which is preliminary data.</text>
</comment>
<evidence type="ECO:0000313" key="1">
    <source>
        <dbReference type="EMBL" id="EKV05055.1"/>
    </source>
</evidence>
<dbReference type="Proteomes" id="UP000009882">
    <property type="component" value="Unassembled WGS sequence"/>
</dbReference>
<dbReference type="HOGENOM" id="CLU_3260710_0_0_1"/>
<reference evidence="2" key="1">
    <citation type="journal article" date="2012" name="BMC Genomics">
        <title>Genome sequence of the necrotrophic fungus Penicillium digitatum, the main postharvest pathogen of citrus.</title>
        <authorList>
            <person name="Marcet-Houben M."/>
            <person name="Ballester A.-R."/>
            <person name="de la Fuente B."/>
            <person name="Harries E."/>
            <person name="Marcos J.F."/>
            <person name="Gonzalez-Candelas L."/>
            <person name="Gabaldon T."/>
        </authorList>
    </citation>
    <scope>NUCLEOTIDE SEQUENCE [LARGE SCALE GENOMIC DNA]</scope>
    <source>
        <strain evidence="2">PHI26 / CECT 20796</strain>
    </source>
</reference>
<dbReference type="AlphaFoldDB" id="K9F6R5"/>
<dbReference type="InParanoid" id="K9F6R5"/>
<dbReference type="EMBL" id="AKCT01000313">
    <property type="protein sequence ID" value="EKV05055.1"/>
    <property type="molecule type" value="Genomic_DNA"/>
</dbReference>
<gene>
    <name evidence="1" type="ORF">PDIG_85110</name>
</gene>
<protein>
    <submittedName>
        <fullName evidence="1">Uncharacterized protein</fullName>
    </submittedName>
</protein>
<proteinExistence type="predicted"/>
<evidence type="ECO:0000313" key="2">
    <source>
        <dbReference type="Proteomes" id="UP000009882"/>
    </source>
</evidence>